<evidence type="ECO:0000259" key="7">
    <source>
        <dbReference type="Pfam" id="PF17827"/>
    </source>
</evidence>
<comment type="function">
    <text evidence="5">Methylates the class 1 translation termination release factors RF1/PrfA and RF2/PrfB on the glutamine residue of the universally conserved GGQ motif.</text>
</comment>
<accession>A0A892ZGK4</accession>
<dbReference type="InterPro" id="IPR002052">
    <property type="entry name" value="DNA_methylase_N6_adenine_CS"/>
</dbReference>
<evidence type="ECO:0000313" key="8">
    <source>
        <dbReference type="EMBL" id="QRQ82241.1"/>
    </source>
</evidence>
<comment type="similarity">
    <text evidence="5">Belongs to the protein N5-glutamine methyltransferase family. PrmC subfamily.</text>
</comment>
<evidence type="ECO:0000259" key="6">
    <source>
        <dbReference type="Pfam" id="PF05175"/>
    </source>
</evidence>
<dbReference type="Pfam" id="PF17827">
    <property type="entry name" value="PrmC_N"/>
    <property type="match status" value="1"/>
</dbReference>
<dbReference type="Gene3D" id="1.10.8.10">
    <property type="entry name" value="DNA helicase RuvA subunit, C-terminal domain"/>
    <property type="match status" value="1"/>
</dbReference>
<feature type="binding site" evidence="5">
    <location>
        <position position="134"/>
    </location>
    <ligand>
        <name>S-adenosyl-L-methionine</name>
        <dbReference type="ChEBI" id="CHEBI:59789"/>
    </ligand>
</feature>
<keyword evidence="2 5" id="KW-0808">Transferase</keyword>
<dbReference type="Proteomes" id="UP000653156">
    <property type="component" value="Chromosome"/>
</dbReference>
<feature type="domain" description="Release factor glutamine methyltransferase N-terminal" evidence="7">
    <location>
        <begin position="11"/>
        <end position="68"/>
    </location>
</feature>
<protein>
    <recommendedName>
        <fullName evidence="5">Release factor glutamine methyltransferase</fullName>
        <shortName evidence="5">RF MTase</shortName>
        <ecNumber evidence="5">2.1.1.297</ecNumber>
    </recommendedName>
    <alternativeName>
        <fullName evidence="5">N5-glutamine methyltransferase PrmC</fullName>
    </alternativeName>
    <alternativeName>
        <fullName evidence="5">Protein-(glutamine-N5) MTase PrmC</fullName>
    </alternativeName>
    <alternativeName>
        <fullName evidence="5">Protein-glutamine N-methyltransferase PrmC</fullName>
    </alternativeName>
</protein>
<dbReference type="KEGG" id="ptes:JQU52_02155"/>
<gene>
    <name evidence="5 8" type="primary">prmC</name>
    <name evidence="8" type="ORF">JQU52_02155</name>
</gene>
<sequence length="273" mass="29570">MTETLNHWLQHSGLPRSEARMLLHHLCGYSHAQTITRSDEPLPSTFQAALNQAAERRRRGEPMAYIVGVREFYGRPFQVNPAVLIPRPETEHLLEAALAKLPPSGVLWDLGTGSGIIAVSAACERPDAHIWASDISAAALAVAQSNAQNLNATVRFGHGSWFAATPQPPRQSVDVVVSNPPYIDAADAHLQQGDLRFEPQTALTDFSNGLSALRQLAAGAPGYLKPGGWLLLEHGFDQGAAVRNLLAEHSYANIATHTDLAGLDRITLGQYRL</sequence>
<dbReference type="NCBIfam" id="TIGR00536">
    <property type="entry name" value="hemK_fam"/>
    <property type="match status" value="1"/>
</dbReference>
<dbReference type="Gene3D" id="3.40.50.150">
    <property type="entry name" value="Vaccinia Virus protein VP39"/>
    <property type="match status" value="1"/>
</dbReference>
<dbReference type="InterPro" id="IPR007848">
    <property type="entry name" value="Small_mtfrase_dom"/>
</dbReference>
<reference evidence="8" key="1">
    <citation type="submission" date="2021-02" db="EMBL/GenBank/DDBJ databases">
        <title>Neisseriaceae sp. 26B isolated from the cloaca of a Common Toad-headed Turtle (Mesoclemmys nasuta).</title>
        <authorList>
            <person name="Spergser J."/>
            <person name="Busse H.-J."/>
        </authorList>
    </citation>
    <scope>NUCLEOTIDE SEQUENCE</scope>
    <source>
        <strain evidence="8">26B</strain>
    </source>
</reference>
<dbReference type="EMBL" id="CP069798">
    <property type="protein sequence ID" value="QRQ82241.1"/>
    <property type="molecule type" value="Genomic_DNA"/>
</dbReference>
<organism evidence="8 9">
    <name type="scientific">Paralysiella testudinis</name>
    <dbReference type="NCBI Taxonomy" id="2809020"/>
    <lineage>
        <taxon>Bacteria</taxon>
        <taxon>Pseudomonadati</taxon>
        <taxon>Pseudomonadota</taxon>
        <taxon>Betaproteobacteria</taxon>
        <taxon>Neisseriales</taxon>
        <taxon>Neisseriaceae</taxon>
        <taxon>Paralysiella</taxon>
    </lineage>
</organism>
<dbReference type="InterPro" id="IPR004556">
    <property type="entry name" value="HemK-like"/>
</dbReference>
<dbReference type="RefSeq" id="WP_230339536.1">
    <property type="nucleotide sequence ID" value="NZ_CP069798.1"/>
</dbReference>
<dbReference type="HAMAP" id="MF_02126">
    <property type="entry name" value="RF_methyltr_PrmC"/>
    <property type="match status" value="1"/>
</dbReference>
<evidence type="ECO:0000256" key="4">
    <source>
        <dbReference type="ARBA" id="ARBA00048391"/>
    </source>
</evidence>
<dbReference type="AlphaFoldDB" id="A0A892ZGK4"/>
<dbReference type="GO" id="GO:0102559">
    <property type="term" value="F:peptide chain release factor N(5)-glutamine methyltransferase activity"/>
    <property type="evidence" value="ECO:0007669"/>
    <property type="project" value="UniProtKB-EC"/>
</dbReference>
<feature type="binding site" evidence="5">
    <location>
        <begin position="179"/>
        <end position="182"/>
    </location>
    <ligand>
        <name>substrate</name>
    </ligand>
</feature>
<feature type="domain" description="Methyltransferase small" evidence="6">
    <location>
        <begin position="96"/>
        <end position="188"/>
    </location>
</feature>
<dbReference type="InterPro" id="IPR040758">
    <property type="entry name" value="PrmC_N"/>
</dbReference>
<dbReference type="InterPro" id="IPR019874">
    <property type="entry name" value="RF_methyltr_PrmC"/>
</dbReference>
<dbReference type="GO" id="GO:0032259">
    <property type="term" value="P:methylation"/>
    <property type="evidence" value="ECO:0007669"/>
    <property type="project" value="UniProtKB-KW"/>
</dbReference>
<keyword evidence="9" id="KW-1185">Reference proteome</keyword>
<dbReference type="PROSITE" id="PS00092">
    <property type="entry name" value="N6_MTASE"/>
    <property type="match status" value="1"/>
</dbReference>
<dbReference type="PANTHER" id="PTHR18895">
    <property type="entry name" value="HEMK METHYLTRANSFERASE"/>
    <property type="match status" value="1"/>
</dbReference>
<dbReference type="CDD" id="cd02440">
    <property type="entry name" value="AdoMet_MTases"/>
    <property type="match status" value="1"/>
</dbReference>
<dbReference type="InterPro" id="IPR050320">
    <property type="entry name" value="N5-glutamine_MTase"/>
</dbReference>
<comment type="catalytic activity">
    <reaction evidence="4 5">
        <text>L-glutaminyl-[peptide chain release factor] + S-adenosyl-L-methionine = N(5)-methyl-L-glutaminyl-[peptide chain release factor] + S-adenosyl-L-homocysteine + H(+)</text>
        <dbReference type="Rhea" id="RHEA:42896"/>
        <dbReference type="Rhea" id="RHEA-COMP:10271"/>
        <dbReference type="Rhea" id="RHEA-COMP:10272"/>
        <dbReference type="ChEBI" id="CHEBI:15378"/>
        <dbReference type="ChEBI" id="CHEBI:30011"/>
        <dbReference type="ChEBI" id="CHEBI:57856"/>
        <dbReference type="ChEBI" id="CHEBI:59789"/>
        <dbReference type="ChEBI" id="CHEBI:61891"/>
        <dbReference type="EC" id="2.1.1.297"/>
    </reaction>
</comment>
<dbReference type="GO" id="GO:0003676">
    <property type="term" value="F:nucleic acid binding"/>
    <property type="evidence" value="ECO:0007669"/>
    <property type="project" value="InterPro"/>
</dbReference>
<dbReference type="SUPFAM" id="SSF53335">
    <property type="entry name" value="S-adenosyl-L-methionine-dependent methyltransferases"/>
    <property type="match status" value="1"/>
</dbReference>
<dbReference type="InterPro" id="IPR029063">
    <property type="entry name" value="SAM-dependent_MTases_sf"/>
</dbReference>
<proteinExistence type="inferred from homology"/>
<feature type="binding site" evidence="5">
    <location>
        <position position="179"/>
    </location>
    <ligand>
        <name>S-adenosyl-L-methionine</name>
        <dbReference type="ChEBI" id="CHEBI:59789"/>
    </ligand>
</feature>
<evidence type="ECO:0000256" key="1">
    <source>
        <dbReference type="ARBA" id="ARBA00022603"/>
    </source>
</evidence>
<evidence type="ECO:0000313" key="9">
    <source>
        <dbReference type="Proteomes" id="UP000653156"/>
    </source>
</evidence>
<evidence type="ECO:0000256" key="5">
    <source>
        <dbReference type="HAMAP-Rule" id="MF_02126"/>
    </source>
</evidence>
<dbReference type="EC" id="2.1.1.297" evidence="5"/>
<evidence type="ECO:0000256" key="3">
    <source>
        <dbReference type="ARBA" id="ARBA00022691"/>
    </source>
</evidence>
<dbReference type="NCBIfam" id="TIGR03534">
    <property type="entry name" value="RF_mod_PrmC"/>
    <property type="match status" value="1"/>
</dbReference>
<feature type="binding site" evidence="5">
    <location>
        <begin position="111"/>
        <end position="115"/>
    </location>
    <ligand>
        <name>S-adenosyl-L-methionine</name>
        <dbReference type="ChEBI" id="CHEBI:59789"/>
    </ligand>
</feature>
<feature type="binding site" evidence="5">
    <location>
        <position position="161"/>
    </location>
    <ligand>
        <name>S-adenosyl-L-methionine</name>
        <dbReference type="ChEBI" id="CHEBI:59789"/>
    </ligand>
</feature>
<dbReference type="PANTHER" id="PTHR18895:SF74">
    <property type="entry name" value="MTRF1L RELEASE FACTOR GLUTAMINE METHYLTRANSFERASE"/>
    <property type="match status" value="1"/>
</dbReference>
<keyword evidence="1 5" id="KW-0489">Methyltransferase</keyword>
<keyword evidence="3 5" id="KW-0949">S-adenosyl-L-methionine</keyword>
<dbReference type="Pfam" id="PF05175">
    <property type="entry name" value="MTS"/>
    <property type="match status" value="1"/>
</dbReference>
<dbReference type="FunFam" id="3.40.50.150:FF:000053">
    <property type="entry name" value="Release factor glutamine methyltransferase"/>
    <property type="match status" value="1"/>
</dbReference>
<name>A0A892ZGK4_9NEIS</name>
<evidence type="ECO:0000256" key="2">
    <source>
        <dbReference type="ARBA" id="ARBA00022679"/>
    </source>
</evidence>